<dbReference type="EMBL" id="BAAAZA010000007">
    <property type="protein sequence ID" value="GAA3864831.1"/>
    <property type="molecule type" value="Genomic_DNA"/>
</dbReference>
<dbReference type="Proteomes" id="UP001501563">
    <property type="component" value="Unassembled WGS sequence"/>
</dbReference>
<feature type="region of interest" description="Disordered" evidence="1">
    <location>
        <begin position="65"/>
        <end position="107"/>
    </location>
</feature>
<proteinExistence type="predicted"/>
<keyword evidence="3" id="KW-1185">Reference proteome</keyword>
<protein>
    <submittedName>
        <fullName evidence="2">Uncharacterized protein</fullName>
    </submittedName>
</protein>
<evidence type="ECO:0000313" key="3">
    <source>
        <dbReference type="Proteomes" id="UP001501563"/>
    </source>
</evidence>
<feature type="region of interest" description="Disordered" evidence="1">
    <location>
        <begin position="1"/>
        <end position="37"/>
    </location>
</feature>
<accession>A0ABP7K604</accession>
<sequence length="107" mass="11720">MLGEQLFPPFARKVPAAQGEGESAGRARRLDIPSQSAADKGLDSVAFQLRAAVLAHRGVCDRFKDVPLHPHPRWGEGMPTPARGERPFRPHRHGRVGCKGFLDESAM</sequence>
<comment type="caution">
    <text evidence="2">The sequence shown here is derived from an EMBL/GenBank/DDBJ whole genome shotgun (WGS) entry which is preliminary data.</text>
</comment>
<evidence type="ECO:0000313" key="2">
    <source>
        <dbReference type="EMBL" id="GAA3864831.1"/>
    </source>
</evidence>
<reference evidence="3" key="1">
    <citation type="journal article" date="2019" name="Int. J. Syst. Evol. Microbiol.">
        <title>The Global Catalogue of Microorganisms (GCM) 10K type strain sequencing project: providing services to taxonomists for standard genome sequencing and annotation.</title>
        <authorList>
            <consortium name="The Broad Institute Genomics Platform"/>
            <consortium name="The Broad Institute Genome Sequencing Center for Infectious Disease"/>
            <person name="Wu L."/>
            <person name="Ma J."/>
        </authorList>
    </citation>
    <scope>NUCLEOTIDE SEQUENCE [LARGE SCALE GENOMIC DNA]</scope>
    <source>
        <strain evidence="3">JCM 16578</strain>
    </source>
</reference>
<organism evidence="2 3">
    <name type="scientific">Streptomyces lannensis</name>
    <dbReference type="NCBI Taxonomy" id="766498"/>
    <lineage>
        <taxon>Bacteria</taxon>
        <taxon>Bacillati</taxon>
        <taxon>Actinomycetota</taxon>
        <taxon>Actinomycetes</taxon>
        <taxon>Kitasatosporales</taxon>
        <taxon>Streptomycetaceae</taxon>
        <taxon>Streptomyces</taxon>
    </lineage>
</organism>
<gene>
    <name evidence="2" type="ORF">GCM10022207_31600</name>
</gene>
<evidence type="ECO:0000256" key="1">
    <source>
        <dbReference type="SAM" id="MobiDB-lite"/>
    </source>
</evidence>
<name>A0ABP7K604_9ACTN</name>